<sequence length="232" mass="26531">MQLSKRLKAVADTVTIGNRVADVGCDHAYISIYLIKNNIAPNVIAMDINKGPLQRAKENITNLGFNKNIQTRLSDGLQKLEPGEADTILIAGMGGALMIKILDEGMKAVEKSTELILQPQSEINLVRKFLHRIGYDIKKEQMVKEDGKYYFILKAVPEPHITDYKREVFYQYGKLLLEQQEPLMMEYLERENRIRGDVKTELLLNPTEKALERLGEVNQEIAYIEEALTYFK</sequence>
<keyword evidence="1" id="KW-0489">Methyltransferase</keyword>
<name>A0A6P1TMF2_9FIRM</name>
<reference evidence="1 2" key="1">
    <citation type="submission" date="2020-01" db="EMBL/GenBank/DDBJ databases">
        <title>Genome analysis of Anaerocolumna sp. CBA3638.</title>
        <authorList>
            <person name="Kim J."/>
            <person name="Roh S.W."/>
        </authorList>
    </citation>
    <scope>NUCLEOTIDE SEQUENCE [LARGE SCALE GENOMIC DNA]</scope>
    <source>
        <strain evidence="1 2">CBA3638</strain>
    </source>
</reference>
<dbReference type="Gene3D" id="3.40.50.150">
    <property type="entry name" value="Vaccinia Virus protein VP39"/>
    <property type="match status" value="1"/>
</dbReference>
<dbReference type="GO" id="GO:0160105">
    <property type="term" value="F:tRNA (adenine(22)-N1)-methyltransferase activity"/>
    <property type="evidence" value="ECO:0007669"/>
    <property type="project" value="InterPro"/>
</dbReference>
<dbReference type="Proteomes" id="UP000464314">
    <property type="component" value="Chromosome"/>
</dbReference>
<dbReference type="PANTHER" id="PTHR38451:SF1">
    <property type="entry name" value="TRNA (ADENINE(22)-N(1))-METHYLTRANSFERASE"/>
    <property type="match status" value="1"/>
</dbReference>
<dbReference type="PANTHER" id="PTHR38451">
    <property type="entry name" value="TRNA (ADENINE(22)-N(1))-METHYLTRANSFERASE"/>
    <property type="match status" value="1"/>
</dbReference>
<dbReference type="PIRSF" id="PIRSF018637">
    <property type="entry name" value="TrmK"/>
    <property type="match status" value="1"/>
</dbReference>
<organism evidence="1 2">
    <name type="scientific">Anaerocolumna sedimenticola</name>
    <dbReference type="NCBI Taxonomy" id="2696063"/>
    <lineage>
        <taxon>Bacteria</taxon>
        <taxon>Bacillati</taxon>
        <taxon>Bacillota</taxon>
        <taxon>Clostridia</taxon>
        <taxon>Lachnospirales</taxon>
        <taxon>Lachnospiraceae</taxon>
        <taxon>Anaerocolumna</taxon>
    </lineage>
</organism>
<dbReference type="AlphaFoldDB" id="A0A6P1TMF2"/>
<dbReference type="EMBL" id="CP048000">
    <property type="protein sequence ID" value="QHQ61036.1"/>
    <property type="molecule type" value="Genomic_DNA"/>
</dbReference>
<protein>
    <submittedName>
        <fullName evidence="1">Methyltransferase domain-containing protein</fullName>
    </submittedName>
</protein>
<dbReference type="RefSeq" id="WP_161837864.1">
    <property type="nucleotide sequence ID" value="NZ_CP048000.1"/>
</dbReference>
<dbReference type="Pfam" id="PF12847">
    <property type="entry name" value="Methyltransf_18"/>
    <property type="match status" value="1"/>
</dbReference>
<dbReference type="CDD" id="cd02440">
    <property type="entry name" value="AdoMet_MTases"/>
    <property type="match status" value="1"/>
</dbReference>
<keyword evidence="1" id="KW-0808">Transferase</keyword>
<keyword evidence="2" id="KW-1185">Reference proteome</keyword>
<dbReference type="GO" id="GO:0032259">
    <property type="term" value="P:methylation"/>
    <property type="evidence" value="ECO:0007669"/>
    <property type="project" value="UniProtKB-KW"/>
</dbReference>
<dbReference type="SUPFAM" id="SSF53335">
    <property type="entry name" value="S-adenosyl-L-methionine-dependent methyltransferases"/>
    <property type="match status" value="1"/>
</dbReference>
<dbReference type="InterPro" id="IPR006901">
    <property type="entry name" value="TrmK"/>
</dbReference>
<evidence type="ECO:0000313" key="1">
    <source>
        <dbReference type="EMBL" id="QHQ61036.1"/>
    </source>
</evidence>
<proteinExistence type="predicted"/>
<dbReference type="InterPro" id="IPR029063">
    <property type="entry name" value="SAM-dependent_MTases_sf"/>
</dbReference>
<evidence type="ECO:0000313" key="2">
    <source>
        <dbReference type="Proteomes" id="UP000464314"/>
    </source>
</evidence>
<dbReference type="KEGG" id="anr:Ana3638_09860"/>
<accession>A0A6P1TMF2</accession>
<gene>
    <name evidence="1" type="ORF">Ana3638_09860</name>
</gene>